<dbReference type="EMBL" id="MT144197">
    <property type="protein sequence ID" value="QJA50469.1"/>
    <property type="molecule type" value="Genomic_DNA"/>
</dbReference>
<name>A0A6H1ZSL6_9ZZZZ</name>
<dbReference type="AlphaFoldDB" id="A0A6H1ZSL6"/>
<organism evidence="1">
    <name type="scientific">viral metagenome</name>
    <dbReference type="NCBI Taxonomy" id="1070528"/>
    <lineage>
        <taxon>unclassified sequences</taxon>
        <taxon>metagenomes</taxon>
        <taxon>organismal metagenomes</taxon>
    </lineage>
</organism>
<reference evidence="1" key="1">
    <citation type="submission" date="2020-03" db="EMBL/GenBank/DDBJ databases">
        <title>The deep terrestrial virosphere.</title>
        <authorList>
            <person name="Holmfeldt K."/>
            <person name="Nilsson E."/>
            <person name="Simone D."/>
            <person name="Lopez-Fernandez M."/>
            <person name="Wu X."/>
            <person name="de Brujin I."/>
            <person name="Lundin D."/>
            <person name="Andersson A."/>
            <person name="Bertilsson S."/>
            <person name="Dopson M."/>
        </authorList>
    </citation>
    <scope>NUCLEOTIDE SEQUENCE</scope>
    <source>
        <strain evidence="1">TM448A01781</strain>
    </source>
</reference>
<gene>
    <name evidence="1" type="ORF">TM448A01781_0012</name>
</gene>
<proteinExistence type="predicted"/>
<accession>A0A6H1ZSL6</accession>
<protein>
    <submittedName>
        <fullName evidence="1">Uncharacterized protein</fullName>
    </submittedName>
</protein>
<sequence>MEMVAKILDVKLTSLGIIRSWKVIQIRHVKKKHVAEIKHVEDVSGKRGQFTAVIFPNGSKALVDGIHTLEKSRSEPEGMKYPVLFYQVENEGDAIKLARHSNIGRRFSREELGILAGKFQQEGKLINEIASLLHDSPSTIRSCLLINKVPGQYRHLIKPALSTGRKTLEYPLDFTSLRDMDGTDCIQTPEVYEFIIKLQRDNLILVDAQFRLLLKLWKESNSIPIEEIFEQYREQILFTRKEFITEFIDEKSKQHYQLYPKIIKDLNPKPCWAIDLGAETLEHSVKNSNEKIPSTSKILVDYFGFENTELYGRNLMPELIKFARKHFVSLKKISDWTGVIVKLTYNKNPGIIIWDQSAYSVSPYLLESLLSKRPSGKIILTILNPFYIHRVFLRGRTFIKLFGKNGFKIKNFSDYLILYREYCKRLNLEFKILARIEEKLVLALIRIPINSLI</sequence>
<evidence type="ECO:0000313" key="1">
    <source>
        <dbReference type="EMBL" id="QJA50469.1"/>
    </source>
</evidence>